<dbReference type="RefSeq" id="WP_182491261.1">
    <property type="nucleotide sequence ID" value="NZ_BAAAOV010000026.1"/>
</dbReference>
<gene>
    <name evidence="2" type="ORF">FHX53_002073</name>
</gene>
<sequence>MILVVELAVFVAMLGPQARGALLSTVRGLGRLLIAVLAAAITIGLEGAVTLSLLAGIDPVVSFLALVPSYASALLLVVPLALVPLPVSGSRVQAFRRLEGVIQLAVTIALAITVFSPIFVVSELILVAVIVPALTVASGGPFGVSQGVVNAGVIVQLFMLSAAITALFLATVRSEREALRAEKEHPLSCAAASSARRSDSSSCARRPTRESRSWRGTRRRLRTRFLSRLPLAEATAELTS</sequence>
<feature type="transmembrane region" description="Helical" evidence="1">
    <location>
        <begin position="32"/>
        <end position="57"/>
    </location>
</feature>
<feature type="transmembrane region" description="Helical" evidence="1">
    <location>
        <begin position="104"/>
        <end position="131"/>
    </location>
</feature>
<keyword evidence="1" id="KW-1133">Transmembrane helix</keyword>
<accession>A0A839E732</accession>
<proteinExistence type="predicted"/>
<feature type="transmembrane region" description="Helical" evidence="1">
    <location>
        <begin position="151"/>
        <end position="170"/>
    </location>
</feature>
<dbReference type="EMBL" id="JACGWX010000005">
    <property type="protein sequence ID" value="MBA8848469.1"/>
    <property type="molecule type" value="Genomic_DNA"/>
</dbReference>
<name>A0A839E732_9MICO</name>
<dbReference type="AlphaFoldDB" id="A0A839E732"/>
<evidence type="ECO:0000313" key="3">
    <source>
        <dbReference type="Proteomes" id="UP000585905"/>
    </source>
</evidence>
<keyword evidence="3" id="KW-1185">Reference proteome</keyword>
<reference evidence="2 3" key="1">
    <citation type="submission" date="2020-07" db="EMBL/GenBank/DDBJ databases">
        <title>Sequencing the genomes of 1000 actinobacteria strains.</title>
        <authorList>
            <person name="Klenk H.-P."/>
        </authorList>
    </citation>
    <scope>NUCLEOTIDE SEQUENCE [LARGE SCALE GENOMIC DNA]</scope>
    <source>
        <strain evidence="2 3">DSM 19663</strain>
    </source>
</reference>
<dbReference type="Proteomes" id="UP000585905">
    <property type="component" value="Unassembled WGS sequence"/>
</dbReference>
<keyword evidence="1" id="KW-0812">Transmembrane</keyword>
<keyword evidence="1" id="KW-0472">Membrane</keyword>
<comment type="caution">
    <text evidence="2">The sequence shown here is derived from an EMBL/GenBank/DDBJ whole genome shotgun (WGS) entry which is preliminary data.</text>
</comment>
<evidence type="ECO:0000256" key="1">
    <source>
        <dbReference type="SAM" id="Phobius"/>
    </source>
</evidence>
<feature type="transmembrane region" description="Helical" evidence="1">
    <location>
        <begin position="63"/>
        <end position="83"/>
    </location>
</feature>
<organism evidence="2 3">
    <name type="scientific">Microcella alkalica</name>
    <dbReference type="NCBI Taxonomy" id="355930"/>
    <lineage>
        <taxon>Bacteria</taxon>
        <taxon>Bacillati</taxon>
        <taxon>Actinomycetota</taxon>
        <taxon>Actinomycetes</taxon>
        <taxon>Micrococcales</taxon>
        <taxon>Microbacteriaceae</taxon>
        <taxon>Microcella</taxon>
    </lineage>
</organism>
<protein>
    <submittedName>
        <fullName evidence="2">Uncharacterized protein</fullName>
    </submittedName>
</protein>
<evidence type="ECO:0000313" key="2">
    <source>
        <dbReference type="EMBL" id="MBA8848469.1"/>
    </source>
</evidence>